<dbReference type="PANTHER" id="PTHR21694">
    <property type="entry name" value="COILED-COIL DOMAIN-CONTAINING PROTEIN 63"/>
    <property type="match status" value="1"/>
</dbReference>
<feature type="coiled-coil region" evidence="3">
    <location>
        <begin position="111"/>
        <end position="138"/>
    </location>
</feature>
<evidence type="ECO:0000313" key="6">
    <source>
        <dbReference type="Proteomes" id="UP000319801"/>
    </source>
</evidence>
<evidence type="ECO:0000256" key="1">
    <source>
        <dbReference type="ARBA" id="ARBA00023054"/>
    </source>
</evidence>
<dbReference type="InterPro" id="IPR049258">
    <property type="entry name" value="ODAD1_CC"/>
</dbReference>
<name>A0A556TJZ5_BAGYA</name>
<protein>
    <submittedName>
        <fullName evidence="5">Zona pellucida-like domain-containing protein 1</fullName>
    </submittedName>
</protein>
<dbReference type="InterPro" id="IPR051876">
    <property type="entry name" value="ODA-DC/CCD"/>
</dbReference>
<feature type="coiled-coil region" evidence="3">
    <location>
        <begin position="50"/>
        <end position="77"/>
    </location>
</feature>
<feature type="coiled-coil region" evidence="3">
    <location>
        <begin position="330"/>
        <end position="403"/>
    </location>
</feature>
<dbReference type="SMART" id="SM00241">
    <property type="entry name" value="ZP"/>
    <property type="match status" value="1"/>
</dbReference>
<dbReference type="Gene3D" id="2.60.40.4100">
    <property type="entry name" value="Zona pellucida, ZP-C domain"/>
    <property type="match status" value="2"/>
</dbReference>
<dbReference type="InterPro" id="IPR042235">
    <property type="entry name" value="ZP-C_dom"/>
</dbReference>
<keyword evidence="2" id="KW-1015">Disulfide bond</keyword>
<dbReference type="EMBL" id="VCAZ01000003">
    <property type="protein sequence ID" value="TSK16174.1"/>
    <property type="molecule type" value="Genomic_DNA"/>
</dbReference>
<dbReference type="GO" id="GO:0036158">
    <property type="term" value="P:outer dynein arm assembly"/>
    <property type="evidence" value="ECO:0007669"/>
    <property type="project" value="TreeGrafter"/>
</dbReference>
<evidence type="ECO:0000256" key="3">
    <source>
        <dbReference type="SAM" id="Coils"/>
    </source>
</evidence>
<dbReference type="PANTHER" id="PTHR21694:SF35">
    <property type="entry name" value="OUTER DYNEIN ARM-DOCKING COMPLEX SUBUNIT 1"/>
    <property type="match status" value="1"/>
</dbReference>
<evidence type="ECO:0000259" key="4">
    <source>
        <dbReference type="PROSITE" id="PS51034"/>
    </source>
</evidence>
<evidence type="ECO:0000313" key="5">
    <source>
        <dbReference type="EMBL" id="TSK16174.1"/>
    </source>
</evidence>
<proteinExistence type="predicted"/>
<feature type="coiled-coil region" evidence="3">
    <location>
        <begin position="229"/>
        <end position="256"/>
    </location>
</feature>
<dbReference type="Proteomes" id="UP000319801">
    <property type="component" value="Unassembled WGS sequence"/>
</dbReference>
<dbReference type="OrthoDB" id="9274484at2759"/>
<keyword evidence="6" id="KW-1185">Reference proteome</keyword>
<gene>
    <name evidence="5" type="ORF">Baya_1045</name>
</gene>
<dbReference type="Pfam" id="PF00100">
    <property type="entry name" value="Zona_pellucida"/>
    <property type="match status" value="2"/>
</dbReference>
<organism evidence="5 6">
    <name type="scientific">Bagarius yarrelli</name>
    <name type="common">Goonch</name>
    <name type="synonym">Bagrus yarrelli</name>
    <dbReference type="NCBI Taxonomy" id="175774"/>
    <lineage>
        <taxon>Eukaryota</taxon>
        <taxon>Metazoa</taxon>
        <taxon>Chordata</taxon>
        <taxon>Craniata</taxon>
        <taxon>Vertebrata</taxon>
        <taxon>Euteleostomi</taxon>
        <taxon>Actinopterygii</taxon>
        <taxon>Neopterygii</taxon>
        <taxon>Teleostei</taxon>
        <taxon>Ostariophysi</taxon>
        <taxon>Siluriformes</taxon>
        <taxon>Sisoridae</taxon>
        <taxon>Sisorinae</taxon>
        <taxon>Bagarius</taxon>
    </lineage>
</organism>
<sequence length="1063" mass="120704">MTHERSATNIQSDSSDIDPDALVERVKLQRQIRITKGEFDASRHHTQDLIRKQCLEIEKLSKEDEELQKNLHVANNQARRQSDSQYAQQHRALLDHYNNLDKHAEKERQIQLESEQEIQSIQKKMEEIKDNVSFHSQKNPTSHMQKATLTLENNLERTVIHFNKQMAKNNQLRKEVVKLYEKRVQFQELYHSLFKVLQKIRQKTGNVIGVASAAYDARMEIQTKKTMKTEKALKDLADYRAEIKELERLIAHEQCLRDFMDTKCKKRTEINLCGRNEMLREWKINSEVAAETLQNVFRWLGKMTGVDDLERLVNRFIQGEHRNFSLLSYVNEENTLTEDLKVQIREIKEEMETYQVKNLQQEQEHQTNLKQIEKEHREDNSQAMEYEAQAEEITDILNQTETELSFVFNETDCDRAAMDSLLGSSAGNINSNIMTYLRLVEQKINELLNIQAFIISKEQNEDYDPVMRRQISWTQRQATSSCDAGRCEVSQSHAASGSIWSTADSLATRNSAERDISVYCGVQTITLKINFCPVLFSGYTDTDLALNGRHGDAHCRGFINNNTFPTVVLFSISLSTLEACGSLLVHLAIPMGGLTLKTRVFAAVKATNLDRRWNVMMDYCYTTPSGNPNDKLRYDLFVGCDKDPQTTVFENGKSQMGRFSFEVFRFVKHKNQKMSTVFLHCVTKLCRSDDCPMLMPICGMKKRKKRDAEENAESNAVSGNAVITAGPIITRSDYSDISVDCGTNNITLTIQICPAIYAGYNETSLFVNGITNDPNCRGIIENSVPPVLKFTFPIGINNSCGSSLNTTSALGTGVFADFSNIQSLNISGLVKSFETSVGSITYNTDLKYFYSCAYPLEYLINNTRVDVCTKDQMTTITENGLSQTARFFFQAFRFTEQQNQSVSSYYLHCITRLCESSACVNFRTCPSGRKRRDVQPTTLTESGVTDSTLLTSPLIITKADINTASEKDKQGIQLKDPGPFKLTPLISSSRSYEAAYLSHTSLFTTGSDCNKQSGITVLIGNLLKCSRIEATKWEEKDSAHNCEDSEGRDFSNGYWGILLPLPF</sequence>
<dbReference type="InterPro" id="IPR055355">
    <property type="entry name" value="ZP-C"/>
</dbReference>
<dbReference type="PROSITE" id="PS51034">
    <property type="entry name" value="ZP_2"/>
    <property type="match status" value="1"/>
</dbReference>
<dbReference type="GO" id="GO:0003341">
    <property type="term" value="P:cilium movement"/>
    <property type="evidence" value="ECO:0007669"/>
    <property type="project" value="TreeGrafter"/>
</dbReference>
<keyword evidence="1 3" id="KW-0175">Coiled coil</keyword>
<dbReference type="GO" id="GO:0005930">
    <property type="term" value="C:axoneme"/>
    <property type="evidence" value="ECO:0007669"/>
    <property type="project" value="TreeGrafter"/>
</dbReference>
<comment type="caution">
    <text evidence="5">The sequence shown here is derived from an EMBL/GenBank/DDBJ whole genome shotgun (WGS) entry which is preliminary data.</text>
</comment>
<dbReference type="AlphaFoldDB" id="A0A556TJZ5"/>
<dbReference type="InterPro" id="IPR001507">
    <property type="entry name" value="ZP_dom"/>
</dbReference>
<accession>A0A556TJZ5</accession>
<feature type="domain" description="ZP" evidence="4">
    <location>
        <begin position="412"/>
        <end position="705"/>
    </location>
</feature>
<dbReference type="Pfam" id="PF21773">
    <property type="entry name" value="ODAD1_CC"/>
    <property type="match status" value="1"/>
</dbReference>
<evidence type="ECO:0000256" key="2">
    <source>
        <dbReference type="ARBA" id="ARBA00023157"/>
    </source>
</evidence>
<reference evidence="5 6" key="1">
    <citation type="journal article" date="2019" name="Genome Biol. Evol.">
        <title>Whole-Genome Sequencing of the Giant Devil Catfish, Bagarius yarrelli.</title>
        <authorList>
            <person name="Jiang W."/>
            <person name="Lv Y."/>
            <person name="Cheng L."/>
            <person name="Yang K."/>
            <person name="Chao B."/>
            <person name="Wang X."/>
            <person name="Li Y."/>
            <person name="Pan X."/>
            <person name="You X."/>
            <person name="Zhang Y."/>
            <person name="Yang J."/>
            <person name="Li J."/>
            <person name="Zhang X."/>
            <person name="Liu S."/>
            <person name="Sun C."/>
            <person name="Yang J."/>
            <person name="Shi Q."/>
        </authorList>
    </citation>
    <scope>NUCLEOTIDE SEQUENCE [LARGE SCALE GENOMIC DNA]</scope>
    <source>
        <strain evidence="5">JWS20170419001</strain>
        <tissue evidence="5">Muscle</tissue>
    </source>
</reference>